<comment type="subunit">
    <text evidence="3">Heterohexamer of two PFD-alpha type and four PFD-beta type subunits.</text>
</comment>
<keyword evidence="5" id="KW-0274">FAD</keyword>
<dbReference type="SUPFAM" id="SSF51971">
    <property type="entry name" value="Nucleotide-binding domain"/>
    <property type="match status" value="1"/>
</dbReference>
<keyword evidence="9" id="KW-0472">Membrane</keyword>
<dbReference type="GO" id="GO:0003884">
    <property type="term" value="F:D-amino-acid oxidase activity"/>
    <property type="evidence" value="ECO:0007669"/>
    <property type="project" value="InterPro"/>
</dbReference>
<keyword evidence="11" id="KW-1185">Reference proteome</keyword>
<dbReference type="PROSITE" id="PS00677">
    <property type="entry name" value="DAO"/>
    <property type="match status" value="1"/>
</dbReference>
<feature type="domain" description="FAD dependent oxidoreductase" evidence="10">
    <location>
        <begin position="6"/>
        <end position="321"/>
    </location>
</feature>
<dbReference type="InterPro" id="IPR006181">
    <property type="entry name" value="D-amino_acid_oxidase_CS"/>
</dbReference>
<dbReference type="AlphaFoldDB" id="A0AAF5D218"/>
<protein>
    <submittedName>
        <fullName evidence="12">DUF3835 domain-containing protein</fullName>
    </submittedName>
</protein>
<evidence type="ECO:0000313" key="11">
    <source>
        <dbReference type="Proteomes" id="UP000035681"/>
    </source>
</evidence>
<keyword evidence="9" id="KW-1133">Transmembrane helix</keyword>
<dbReference type="Gene3D" id="1.10.287.370">
    <property type="match status" value="1"/>
</dbReference>
<dbReference type="SUPFAM" id="SSF54373">
    <property type="entry name" value="FAD-linked reductases, C-terminal domain"/>
    <property type="match status" value="1"/>
</dbReference>
<dbReference type="InterPro" id="IPR009053">
    <property type="entry name" value="Prefoldin"/>
</dbReference>
<dbReference type="CDD" id="cd23159">
    <property type="entry name" value="Prefoldin_URI1"/>
    <property type="match status" value="1"/>
</dbReference>
<dbReference type="InterPro" id="IPR023209">
    <property type="entry name" value="DAO"/>
</dbReference>
<comment type="similarity">
    <text evidence="2">Belongs to the DAMOX/DASOX family.</text>
</comment>
<evidence type="ECO:0000256" key="6">
    <source>
        <dbReference type="ARBA" id="ARBA00023002"/>
    </source>
</evidence>
<feature type="compositionally biased region" description="Acidic residues" evidence="8">
    <location>
        <begin position="508"/>
        <end position="533"/>
    </location>
</feature>
<dbReference type="GO" id="GO:0071949">
    <property type="term" value="F:FAD binding"/>
    <property type="evidence" value="ECO:0007669"/>
    <property type="project" value="InterPro"/>
</dbReference>
<dbReference type="WBParaSite" id="TCONS_00004804.p1">
    <property type="protein sequence ID" value="TCONS_00004804.p1"/>
    <property type="gene ID" value="XLOC_002840"/>
</dbReference>
<evidence type="ECO:0000256" key="9">
    <source>
        <dbReference type="SAM" id="Phobius"/>
    </source>
</evidence>
<evidence type="ECO:0000259" key="10">
    <source>
        <dbReference type="Pfam" id="PF01266"/>
    </source>
</evidence>
<name>A0AAF5D218_STRER</name>
<dbReference type="Gene3D" id="3.40.50.720">
    <property type="entry name" value="NAD(P)-binding Rossmann-like Domain"/>
    <property type="match status" value="1"/>
</dbReference>
<dbReference type="GO" id="GO:0019478">
    <property type="term" value="P:D-amino acid catabolic process"/>
    <property type="evidence" value="ECO:0007669"/>
    <property type="project" value="TreeGrafter"/>
</dbReference>
<feature type="transmembrane region" description="Helical" evidence="9">
    <location>
        <begin position="755"/>
        <end position="772"/>
    </location>
</feature>
<organism evidence="11 12">
    <name type="scientific">Strongyloides stercoralis</name>
    <name type="common">Threadworm</name>
    <dbReference type="NCBI Taxonomy" id="6248"/>
    <lineage>
        <taxon>Eukaryota</taxon>
        <taxon>Metazoa</taxon>
        <taxon>Ecdysozoa</taxon>
        <taxon>Nematoda</taxon>
        <taxon>Chromadorea</taxon>
        <taxon>Rhabditida</taxon>
        <taxon>Tylenchina</taxon>
        <taxon>Panagrolaimomorpha</taxon>
        <taxon>Strongyloidoidea</taxon>
        <taxon>Strongyloididae</taxon>
        <taxon>Strongyloides</taxon>
    </lineage>
</organism>
<evidence type="ECO:0000313" key="12">
    <source>
        <dbReference type="WBParaSite" id="TCONS_00004804.p1"/>
    </source>
</evidence>
<sequence>MFSKNIAIIGEGVIGVSSALAIGQKFPHSKITIFHDRPFDKTCSYGPAGLFRLDKEELKPLAKVTFERMAYLEKNIGHETGIKLLSGHIQSDDEKKLKHQERVMSEYVYNFRWLTDREKKSLFIDPLKYCIHYTAYASEGKKYVPWIKNILQKKGIKFIEKEINNVNEIGKDYDIVVNCGGLNGGKISGDDDTVYPIRGVVLELDSVWHKHFNYKDFVNFTIPMSNSVALGTVKQEHRSDTEITDADRKEIWENYLKIHPTMKEAKVISEWCNLRPERKVIRLESEMRELENGKKYLLIHNYGHGSNGFTLHWGCALKVVEMSSIPMNPLNQKSFQTFKRYREAKLKGLKDSLAEEEKQVKNLENIKNQVTEYGKKLTHDIWMPFGNVAFFPAKLYNTNKYTVLLGDNYFVDASGYETCGIIDRRLELLKERVEKFKVAIKNTEDEIKYGGQFFQNSDGTIEIIEDYVEPDEETKKKRAMEFKKPSIPEEEYNQLMAKLDELELLEDGENDEDEDEDEEEENLDSDDEPDVVIENDSKIKAKKEGLDSDDDLSEDEVLLQNEIVDDLANFLGLQDKREQLIEILKKGRDLSEICNKENNVEEIMETDEIKKESPSETSSNKKVLKRGVSWGSENEIQTIDKIDELSNKQLETKVNNVAKGILTNKDPSPVDHEAVKRMNEEDVDTHKIEPISKEAFTQNIVERSAIPIIPEEPSTTEIPEAQPYKVMSRFKRSKIRKKPSMDPPLPVKKLYGKKVFIATCIFSISTIAFVMWDEKIQRERRQVSVNYRLLNAQQKNNMSEYELQKQVYEEYKAKNS</sequence>
<feature type="coiled-coil region" evidence="7">
    <location>
        <begin position="346"/>
        <end position="373"/>
    </location>
</feature>
<feature type="compositionally biased region" description="Basic and acidic residues" evidence="8">
    <location>
        <begin position="535"/>
        <end position="546"/>
    </location>
</feature>
<evidence type="ECO:0000256" key="3">
    <source>
        <dbReference type="ARBA" id="ARBA00011695"/>
    </source>
</evidence>
<dbReference type="PANTHER" id="PTHR11530:SF28">
    <property type="entry name" value="D-ASPARTATE OXIDASE 1"/>
    <property type="match status" value="1"/>
</dbReference>
<dbReference type="GO" id="GO:0005737">
    <property type="term" value="C:cytoplasm"/>
    <property type="evidence" value="ECO:0007669"/>
    <property type="project" value="TreeGrafter"/>
</dbReference>
<keyword evidence="9" id="KW-0812">Transmembrane</keyword>
<comment type="cofactor">
    <cofactor evidence="1">
        <name>FAD</name>
        <dbReference type="ChEBI" id="CHEBI:57692"/>
    </cofactor>
</comment>
<dbReference type="Proteomes" id="UP000035681">
    <property type="component" value="Unplaced"/>
</dbReference>
<evidence type="ECO:0000256" key="4">
    <source>
        <dbReference type="ARBA" id="ARBA00022630"/>
    </source>
</evidence>
<evidence type="ECO:0000256" key="2">
    <source>
        <dbReference type="ARBA" id="ARBA00006730"/>
    </source>
</evidence>
<feature type="region of interest" description="Disordered" evidence="8">
    <location>
        <begin position="508"/>
        <end position="552"/>
    </location>
</feature>
<accession>A0AAF5D218</accession>
<evidence type="ECO:0000256" key="7">
    <source>
        <dbReference type="SAM" id="Coils"/>
    </source>
</evidence>
<evidence type="ECO:0000256" key="1">
    <source>
        <dbReference type="ARBA" id="ARBA00001974"/>
    </source>
</evidence>
<dbReference type="SUPFAM" id="SSF46579">
    <property type="entry name" value="Prefoldin"/>
    <property type="match status" value="1"/>
</dbReference>
<dbReference type="InterPro" id="IPR004127">
    <property type="entry name" value="Prefoldin_subunit_alpha"/>
</dbReference>
<reference evidence="12" key="1">
    <citation type="submission" date="2024-02" db="UniProtKB">
        <authorList>
            <consortium name="WormBaseParasite"/>
        </authorList>
    </citation>
    <scope>IDENTIFICATION</scope>
</reference>
<keyword evidence="7" id="KW-0175">Coiled coil</keyword>
<evidence type="ECO:0000256" key="5">
    <source>
        <dbReference type="ARBA" id="ARBA00022827"/>
    </source>
</evidence>
<dbReference type="Pfam" id="PF01266">
    <property type="entry name" value="DAO"/>
    <property type="match status" value="1"/>
</dbReference>
<dbReference type="Gene3D" id="3.30.9.10">
    <property type="entry name" value="D-Amino Acid Oxidase, subunit A, domain 2"/>
    <property type="match status" value="1"/>
</dbReference>
<keyword evidence="4" id="KW-0285">Flavoprotein</keyword>
<keyword evidence="6" id="KW-0560">Oxidoreductase</keyword>
<dbReference type="InterPro" id="IPR006076">
    <property type="entry name" value="FAD-dep_OxRdtase"/>
</dbReference>
<proteinExistence type="inferred from homology"/>
<dbReference type="Pfam" id="PF02996">
    <property type="entry name" value="Prefoldin"/>
    <property type="match status" value="1"/>
</dbReference>
<evidence type="ECO:0000256" key="8">
    <source>
        <dbReference type="SAM" id="MobiDB-lite"/>
    </source>
</evidence>
<dbReference type="PANTHER" id="PTHR11530">
    <property type="entry name" value="D-AMINO ACID OXIDASE"/>
    <property type="match status" value="1"/>
</dbReference>